<accession>A0A4Y2UF37</accession>
<reference evidence="1 2" key="1">
    <citation type="journal article" date="2019" name="Sci. Rep.">
        <title>Orb-weaving spider Araneus ventricosus genome elucidates the spidroin gene catalogue.</title>
        <authorList>
            <person name="Kono N."/>
            <person name="Nakamura H."/>
            <person name="Ohtoshi R."/>
            <person name="Moran D.A.P."/>
            <person name="Shinohara A."/>
            <person name="Yoshida Y."/>
            <person name="Fujiwara M."/>
            <person name="Mori M."/>
            <person name="Tomita M."/>
            <person name="Arakawa K."/>
        </authorList>
    </citation>
    <scope>NUCLEOTIDE SEQUENCE [LARGE SCALE GENOMIC DNA]</scope>
</reference>
<sequence length="141" mass="16030">MPLNPRNSLPEHTYLTPVGVQKPQAIRHHGAQQHFDIDVWTCTALLGPFLLSTRRRENLSGTLERSDFRVTSRQPVAVTWCPVTFDLGISYLRDSRSDSTRCRMFVKITRLFVSNLTLKCVSGVCINRQVCYLQGIGEHKA</sequence>
<keyword evidence="2" id="KW-1185">Reference proteome</keyword>
<organism evidence="1 2">
    <name type="scientific">Araneus ventricosus</name>
    <name type="common">Orbweaver spider</name>
    <name type="synonym">Epeira ventricosa</name>
    <dbReference type="NCBI Taxonomy" id="182803"/>
    <lineage>
        <taxon>Eukaryota</taxon>
        <taxon>Metazoa</taxon>
        <taxon>Ecdysozoa</taxon>
        <taxon>Arthropoda</taxon>
        <taxon>Chelicerata</taxon>
        <taxon>Arachnida</taxon>
        <taxon>Araneae</taxon>
        <taxon>Araneomorphae</taxon>
        <taxon>Entelegynae</taxon>
        <taxon>Araneoidea</taxon>
        <taxon>Araneidae</taxon>
        <taxon>Araneus</taxon>
    </lineage>
</organism>
<dbReference type="EMBL" id="BGPR01036204">
    <property type="protein sequence ID" value="GBO11312.1"/>
    <property type="molecule type" value="Genomic_DNA"/>
</dbReference>
<dbReference type="AlphaFoldDB" id="A0A4Y2UF37"/>
<proteinExistence type="predicted"/>
<name>A0A4Y2UF37_ARAVE</name>
<evidence type="ECO:0000313" key="2">
    <source>
        <dbReference type="Proteomes" id="UP000499080"/>
    </source>
</evidence>
<comment type="caution">
    <text evidence="1">The sequence shown here is derived from an EMBL/GenBank/DDBJ whole genome shotgun (WGS) entry which is preliminary data.</text>
</comment>
<evidence type="ECO:0000313" key="1">
    <source>
        <dbReference type="EMBL" id="GBO11312.1"/>
    </source>
</evidence>
<dbReference type="Proteomes" id="UP000499080">
    <property type="component" value="Unassembled WGS sequence"/>
</dbReference>
<protein>
    <submittedName>
        <fullName evidence="1">Uncharacterized protein</fullName>
    </submittedName>
</protein>
<gene>
    <name evidence="1" type="ORF">AVEN_180299_1</name>
</gene>